<sequence length="166" mass="18010">MRRFVPLMLAWAASTGTAQTTTLNEVTQALHRAQRQVIAYLPDLQAQMLAQALKEAASRRVHVYLITPRHAHLRPGSFLPSVALANAEQPPLPLGYHFGELNAPPLIIVDNRTLYLGAGLADGSSTVRRGTSAELTRALTASANVINASPNVPARVLIKERYGLAW</sequence>
<proteinExistence type="predicted"/>
<dbReference type="Proteomes" id="UP001064971">
    <property type="component" value="Plasmid pDAETH-3"/>
</dbReference>
<protein>
    <submittedName>
        <fullName evidence="2">Uncharacterized protein</fullName>
    </submittedName>
</protein>
<geneLocation type="plasmid" evidence="2 3">
    <name>pDAETH-3</name>
</geneLocation>
<dbReference type="RefSeq" id="WP_264778710.1">
    <property type="nucleotide sequence ID" value="NZ_AP026563.1"/>
</dbReference>
<evidence type="ECO:0000313" key="3">
    <source>
        <dbReference type="Proteomes" id="UP001064971"/>
    </source>
</evidence>
<keyword evidence="3" id="KW-1185">Reference proteome</keyword>
<dbReference type="EMBL" id="AP026563">
    <property type="protein sequence ID" value="BDP44790.1"/>
    <property type="molecule type" value="Genomic_DNA"/>
</dbReference>
<organism evidence="2 3">
    <name type="scientific">Deinococcus aetherius</name>
    <dbReference type="NCBI Taxonomy" id="200252"/>
    <lineage>
        <taxon>Bacteria</taxon>
        <taxon>Thermotogati</taxon>
        <taxon>Deinococcota</taxon>
        <taxon>Deinococci</taxon>
        <taxon>Deinococcales</taxon>
        <taxon>Deinococcaceae</taxon>
        <taxon>Deinococcus</taxon>
    </lineage>
</organism>
<dbReference type="SUPFAM" id="SSF56024">
    <property type="entry name" value="Phospholipase D/nuclease"/>
    <property type="match status" value="1"/>
</dbReference>
<feature type="signal peptide" evidence="1">
    <location>
        <begin position="1"/>
        <end position="18"/>
    </location>
</feature>
<accession>A0ABM8ALS4</accession>
<evidence type="ECO:0000256" key="1">
    <source>
        <dbReference type="SAM" id="SignalP"/>
    </source>
</evidence>
<gene>
    <name evidence="2" type="ORF">DAETH_47590</name>
</gene>
<reference evidence="2" key="1">
    <citation type="submission" date="2022-07" db="EMBL/GenBank/DDBJ databases">
        <title>Complete Genome Sequence of the Radioresistant Bacterium Deinococcus aetherius ST0316, Isolated from the Air Dust collected in Lower Stratosphere above Japan.</title>
        <authorList>
            <person name="Satoh K."/>
            <person name="Hagiwara K."/>
            <person name="Katsumata K."/>
            <person name="Kubo A."/>
            <person name="Yokobori S."/>
            <person name="Yamagishi A."/>
            <person name="Oono Y."/>
            <person name="Narumi I."/>
        </authorList>
    </citation>
    <scope>NUCLEOTIDE SEQUENCE</scope>
    <source>
        <strain evidence="2">ST0316</strain>
        <plasmid evidence="2">pDAETH-3</plasmid>
    </source>
</reference>
<keyword evidence="1" id="KW-0732">Signal</keyword>
<keyword evidence="2" id="KW-0614">Plasmid</keyword>
<feature type="chain" id="PRO_5045278851" evidence="1">
    <location>
        <begin position="19"/>
        <end position="166"/>
    </location>
</feature>
<name>A0ABM8ALS4_9DEIO</name>
<evidence type="ECO:0000313" key="2">
    <source>
        <dbReference type="EMBL" id="BDP44790.1"/>
    </source>
</evidence>
<dbReference type="Gene3D" id="3.30.870.10">
    <property type="entry name" value="Endonuclease Chain A"/>
    <property type="match status" value="1"/>
</dbReference>